<evidence type="ECO:0000259" key="11">
    <source>
        <dbReference type="Pfam" id="PF00703"/>
    </source>
</evidence>
<dbReference type="Gene3D" id="2.60.40.10">
    <property type="entry name" value="Immunoglobulins"/>
    <property type="match status" value="2"/>
</dbReference>
<dbReference type="Pfam" id="PF00703">
    <property type="entry name" value="Glyco_hydro_2"/>
    <property type="match status" value="1"/>
</dbReference>
<evidence type="ECO:0000256" key="8">
    <source>
        <dbReference type="ARBA" id="ARBA00023295"/>
    </source>
</evidence>
<dbReference type="Pfam" id="PF02929">
    <property type="entry name" value="Bgal_small_N"/>
    <property type="match status" value="1"/>
</dbReference>
<dbReference type="InterPro" id="IPR006104">
    <property type="entry name" value="Glyco_hydro_2_N"/>
</dbReference>
<comment type="catalytic activity">
    <reaction evidence="1">
        <text>Hydrolysis of terminal non-reducing beta-D-galactose residues in beta-D-galactosides.</text>
        <dbReference type="EC" id="3.2.1.23"/>
    </reaction>
</comment>
<proteinExistence type="inferred from homology"/>
<evidence type="ECO:0000256" key="1">
    <source>
        <dbReference type="ARBA" id="ARBA00001412"/>
    </source>
</evidence>
<dbReference type="EC" id="3.2.1.23" evidence="5"/>
<dbReference type="SUPFAM" id="SSF74650">
    <property type="entry name" value="Galactose mutarotase-like"/>
    <property type="match status" value="1"/>
</dbReference>
<dbReference type="SUPFAM" id="SSF49303">
    <property type="entry name" value="beta-Galactosidase/glucuronidase domain"/>
    <property type="match status" value="1"/>
</dbReference>
<dbReference type="InterPro" id="IPR014718">
    <property type="entry name" value="GH-type_carb-bd"/>
</dbReference>
<evidence type="ECO:0000256" key="9">
    <source>
        <dbReference type="ARBA" id="ARBA00032230"/>
    </source>
</evidence>
<dbReference type="Proteomes" id="UP000252081">
    <property type="component" value="Unassembled WGS sequence"/>
</dbReference>
<dbReference type="InterPro" id="IPR013783">
    <property type="entry name" value="Ig-like_fold"/>
</dbReference>
<comment type="similarity">
    <text evidence="3">Belongs to the glycosyl hydrolase 2 family.</text>
</comment>
<dbReference type="Pfam" id="PF02836">
    <property type="entry name" value="Glyco_hydro_2_C"/>
    <property type="match status" value="1"/>
</dbReference>
<evidence type="ECO:0000256" key="7">
    <source>
        <dbReference type="ARBA" id="ARBA00022837"/>
    </source>
</evidence>
<organism evidence="15 16">
    <name type="scientific">Pedobacter miscanthi</name>
    <dbReference type="NCBI Taxonomy" id="2259170"/>
    <lineage>
        <taxon>Bacteria</taxon>
        <taxon>Pseudomonadati</taxon>
        <taxon>Bacteroidota</taxon>
        <taxon>Sphingobacteriia</taxon>
        <taxon>Sphingobacteriales</taxon>
        <taxon>Sphingobacteriaceae</taxon>
        <taxon>Pedobacter</taxon>
    </lineage>
</organism>
<dbReference type="RefSeq" id="WP_113952080.1">
    <property type="nucleotide sequence ID" value="NZ_QNQU01000045.1"/>
</dbReference>
<keyword evidence="10" id="KW-0732">Signal</keyword>
<dbReference type="InterPro" id="IPR017853">
    <property type="entry name" value="GH"/>
</dbReference>
<comment type="cofactor">
    <cofactor evidence="2">
        <name>Ca(2+)</name>
        <dbReference type="ChEBI" id="CHEBI:29108"/>
    </cofactor>
</comment>
<feature type="domain" description="Glycoside hydrolase family 2 catalytic" evidence="12">
    <location>
        <begin position="289"/>
        <end position="416"/>
    </location>
</feature>
<reference evidence="15 16" key="1">
    <citation type="submission" date="2018-07" db="EMBL/GenBank/DDBJ databases">
        <title>A draft genome of a endophytic bacteria, a new species of Pedobacter.</title>
        <authorList>
            <person name="Zhang Z.D."/>
            <person name="Chen Z.J."/>
        </authorList>
    </citation>
    <scope>NUCLEOTIDE SEQUENCE [LARGE SCALE GENOMIC DNA]</scope>
    <source>
        <strain evidence="15 16">RS10</strain>
    </source>
</reference>
<keyword evidence="6 15" id="KW-0378">Hydrolase</keyword>
<dbReference type="Gene3D" id="2.70.98.10">
    <property type="match status" value="1"/>
</dbReference>
<dbReference type="GO" id="GO:0009341">
    <property type="term" value="C:beta-galactosidase complex"/>
    <property type="evidence" value="ECO:0007669"/>
    <property type="project" value="InterPro"/>
</dbReference>
<dbReference type="PRINTS" id="PR00132">
    <property type="entry name" value="GLHYDRLASE2"/>
</dbReference>
<dbReference type="PANTHER" id="PTHR46323:SF2">
    <property type="entry name" value="BETA-GALACTOSIDASE"/>
    <property type="match status" value="1"/>
</dbReference>
<sequence>MIKKILPFLLILVTYQGFSQETIKTYLSGTDKDHTKQWDFYCTAGRKSGVWTKIPVPSNWELQGFGSYNYGHDKDKAKEQGIYRHEFATGKITGKKVFLVFEGSMTDTKVTVNGKPAGEVHQGGFYRFKYDITKLLKPQGKNLLEVTVDKMSANASINNAERKSDFWVFGGIFRPVYLETVPDKFIERVAVNAKADGSFELDVYGQHLSTGDVIEAQVKKLNGENVGKAFLIKANPADSTQKLKSAFSQPLLWSSEFPNLYQVVVKIKNKQKTIHQIKQKFGFRTLELRNGDGFYVNGAKMILKGVNRHSFWPETGRTLSKAVHLMDVQLMKEMNMNAVRMSHYPPDAEFLDVCDSLGLYVINELTGWQAKYDNTVGHRLVKELVIRDVNHPSIIFWANGNEGGFNTDLDNDYALYDPQKRTVIHPWEKFNGTDTKHYPDYNYMVKAATSGKEVFFPTEFMHALYDGGAGAALDDFWNQVLLHPHAAGGFIWALVDENVIRTDKNNIYDGDGNHAPDGIVGPHREKEGSFYTIKEIWSPVFVDLPKIDQNFNGQIPIANRFAFTGLDKCTFKWKLVNFPAAVATETKASITASGTATSNLKPDAKGTLSLNLPASWAQNDALYLTAYGTDQKEIFTWSWPISTAQSIASKQEKTTSNLSVKTEETGQSLVVKQDGIAYYFDKTTGYLEKVLKPDATISLSKGPLLAGVNTTLKSFSFKADEEKTIVESDYQGQGNLHAKWTFEPGKLVKLEYTFNQQGDADFMGITFNYPEEKITGVKYLGRGPYRVWKNRLKGQQFGVWHKDYNNSITGETWGYPEFKGYYSEVNWVVIENKEAPFKVYIADQDTYLQLYRPAREAAALSNNNVEPAFPDGSIGFLKGISAIGTKFQAASSMGPQSQKNKTDGKTFNGTLLFDFIH</sequence>
<feature type="chain" id="PRO_5017058978" description="beta-galactosidase" evidence="10">
    <location>
        <begin position="20"/>
        <end position="917"/>
    </location>
</feature>
<dbReference type="GO" id="GO:0005990">
    <property type="term" value="P:lactose catabolic process"/>
    <property type="evidence" value="ECO:0007669"/>
    <property type="project" value="TreeGrafter"/>
</dbReference>
<dbReference type="OrthoDB" id="9801077at2"/>
<feature type="domain" description="Glycosyl hydrolases family 2 sugar binding" evidence="13">
    <location>
        <begin position="54"/>
        <end position="182"/>
    </location>
</feature>
<evidence type="ECO:0000313" key="16">
    <source>
        <dbReference type="Proteomes" id="UP000252081"/>
    </source>
</evidence>
<evidence type="ECO:0000256" key="10">
    <source>
        <dbReference type="SAM" id="SignalP"/>
    </source>
</evidence>
<dbReference type="InterPro" id="IPR036156">
    <property type="entry name" value="Beta-gal/glucu_dom_sf"/>
</dbReference>
<dbReference type="InterPro" id="IPR008979">
    <property type="entry name" value="Galactose-bd-like_sf"/>
</dbReference>
<evidence type="ECO:0000256" key="2">
    <source>
        <dbReference type="ARBA" id="ARBA00001913"/>
    </source>
</evidence>
<comment type="caution">
    <text evidence="15">The sequence shown here is derived from an EMBL/GenBank/DDBJ whole genome shotgun (WGS) entry which is preliminary data.</text>
</comment>
<keyword evidence="7" id="KW-0106">Calcium</keyword>
<dbReference type="GO" id="GO:0030246">
    <property type="term" value="F:carbohydrate binding"/>
    <property type="evidence" value="ECO:0007669"/>
    <property type="project" value="InterPro"/>
</dbReference>
<dbReference type="SUPFAM" id="SSF51445">
    <property type="entry name" value="(Trans)glycosidases"/>
    <property type="match status" value="1"/>
</dbReference>
<dbReference type="InterPro" id="IPR050347">
    <property type="entry name" value="Bact_Beta-galactosidase"/>
</dbReference>
<dbReference type="Pfam" id="PF02837">
    <property type="entry name" value="Glyco_hydro_2_N"/>
    <property type="match status" value="1"/>
</dbReference>
<evidence type="ECO:0000259" key="13">
    <source>
        <dbReference type="Pfam" id="PF02837"/>
    </source>
</evidence>
<feature type="domain" description="Beta galactosidase small chain/" evidence="14">
    <location>
        <begin position="710"/>
        <end position="839"/>
    </location>
</feature>
<evidence type="ECO:0000256" key="4">
    <source>
        <dbReference type="ARBA" id="ARBA00011245"/>
    </source>
</evidence>
<gene>
    <name evidence="15" type="ORF">DRW42_27535</name>
</gene>
<dbReference type="Gene3D" id="2.60.120.260">
    <property type="entry name" value="Galactose-binding domain-like"/>
    <property type="match status" value="1"/>
</dbReference>
<dbReference type="InterPro" id="IPR006103">
    <property type="entry name" value="Glyco_hydro_2_cat"/>
</dbReference>
<keyword evidence="8" id="KW-0326">Glycosidase</keyword>
<feature type="signal peptide" evidence="10">
    <location>
        <begin position="1"/>
        <end position="19"/>
    </location>
</feature>
<evidence type="ECO:0000313" key="15">
    <source>
        <dbReference type="EMBL" id="RBQ02266.1"/>
    </source>
</evidence>
<dbReference type="GO" id="GO:0004565">
    <property type="term" value="F:beta-galactosidase activity"/>
    <property type="evidence" value="ECO:0007669"/>
    <property type="project" value="UniProtKB-EC"/>
</dbReference>
<comment type="subunit">
    <text evidence="4">Monomer.</text>
</comment>
<evidence type="ECO:0000259" key="14">
    <source>
        <dbReference type="Pfam" id="PF02929"/>
    </source>
</evidence>
<dbReference type="InterPro" id="IPR006101">
    <property type="entry name" value="Glyco_hydro_2"/>
</dbReference>
<evidence type="ECO:0000256" key="5">
    <source>
        <dbReference type="ARBA" id="ARBA00012756"/>
    </source>
</evidence>
<name>A0A366KKP7_9SPHI</name>
<dbReference type="AlphaFoldDB" id="A0A366KKP7"/>
<protein>
    <recommendedName>
        <fullName evidence="5">beta-galactosidase</fullName>
        <ecNumber evidence="5">3.2.1.23</ecNumber>
    </recommendedName>
    <alternativeName>
        <fullName evidence="9">Lactase</fullName>
    </alternativeName>
</protein>
<evidence type="ECO:0000256" key="6">
    <source>
        <dbReference type="ARBA" id="ARBA00022801"/>
    </source>
</evidence>
<dbReference type="InterPro" id="IPR004199">
    <property type="entry name" value="B-gal_small/dom_5"/>
</dbReference>
<keyword evidence="16" id="KW-1185">Reference proteome</keyword>
<dbReference type="Gene3D" id="3.20.20.80">
    <property type="entry name" value="Glycosidases"/>
    <property type="match status" value="1"/>
</dbReference>
<dbReference type="InterPro" id="IPR011013">
    <property type="entry name" value="Gal_mutarotase_sf_dom"/>
</dbReference>
<evidence type="ECO:0000256" key="3">
    <source>
        <dbReference type="ARBA" id="ARBA00007401"/>
    </source>
</evidence>
<dbReference type="PANTHER" id="PTHR46323">
    <property type="entry name" value="BETA-GALACTOSIDASE"/>
    <property type="match status" value="1"/>
</dbReference>
<feature type="domain" description="Glycoside hydrolase family 2 immunoglobulin-like beta-sandwich" evidence="11">
    <location>
        <begin position="190"/>
        <end position="284"/>
    </location>
</feature>
<accession>A0A366KKP7</accession>
<dbReference type="SUPFAM" id="SSF49785">
    <property type="entry name" value="Galactose-binding domain-like"/>
    <property type="match status" value="1"/>
</dbReference>
<evidence type="ECO:0000259" key="12">
    <source>
        <dbReference type="Pfam" id="PF02836"/>
    </source>
</evidence>
<dbReference type="EMBL" id="QNQU01000045">
    <property type="protein sequence ID" value="RBQ02266.1"/>
    <property type="molecule type" value="Genomic_DNA"/>
</dbReference>
<dbReference type="InterPro" id="IPR006102">
    <property type="entry name" value="Ig-like_GH2"/>
</dbReference>